<reference evidence="17" key="1">
    <citation type="submission" date="2025-08" db="UniProtKB">
        <authorList>
            <consortium name="RefSeq"/>
        </authorList>
    </citation>
    <scope>IDENTIFICATION</scope>
</reference>
<evidence type="ECO:0000256" key="11">
    <source>
        <dbReference type="ARBA" id="ARBA00023303"/>
    </source>
</evidence>
<dbReference type="InterPro" id="IPR039031">
    <property type="entry name" value="Mucolipin"/>
</dbReference>
<feature type="domain" description="Mucolipin extracytosolic" evidence="15">
    <location>
        <begin position="143"/>
        <end position="331"/>
    </location>
</feature>
<evidence type="ECO:0000256" key="6">
    <source>
        <dbReference type="ARBA" id="ARBA00022753"/>
    </source>
</evidence>
<proteinExistence type="predicted"/>
<dbReference type="Pfam" id="PF08016">
    <property type="entry name" value="PKD_channel"/>
    <property type="match status" value="1"/>
</dbReference>
<evidence type="ECO:0000256" key="8">
    <source>
        <dbReference type="ARBA" id="ARBA00023065"/>
    </source>
</evidence>
<dbReference type="InterPro" id="IPR049134">
    <property type="entry name" value="MCLN_ECD"/>
</dbReference>
<sequence>MNSSLHMSIVNSHSKMNTAAKRQNGPVANHCHGTHCHGNHCQGNHGLISHFCNTSDNDAIQVDDSMQEERNSNYGMSRDYDYSAPPAVQEKMRRELKFFFMNPYEKYKARGRKPWKLGVQIIKIILVTLQLIQFGMNQFRQATFFEDNEKAFNNIFLKDWDPTYDSFAYPKTRQLYALYLKDDVYEHMDYAVYKYSQLEKVAVGTYEFETADSRDIHTVTLCNKHYSYLNVSQGQFDVNLTTKIDCLSFQVSPDKNISMKSFLRDKGFQMSFDSMIELTLKFSIRSLHVKDLETLSIPDCVRFNITILYDYSIHGGRIAVSLSEKHSIFYCANSVIGEQEAQNISYLVAAYDVVIMLLCTVSLLLCFRSLHRGRRLKKKAETFFQRYYDRKLSRQEKLEFLNMWYIMIILSDLLTISGSLLKLLLEWKVTTDYDACSLLLGTGCFLVWLGVLRYLGFFPKYNIPIITLKNAMPNCIRFIVCGIILYMAYGFSGWIVLGPYHHKFRSFNVAIECMYSLINGDDMFATFDEMSDKSTIVWIYSRLYLYSFISLFIYVILSLFIALIMDTYETVKACHGRHRSNTPLEAFIDECNDCPESGCYRRKKKKRRKTWKSVCCCRRTSSSSDEATPLLH</sequence>
<keyword evidence="5 13" id="KW-0812">Transmembrane</keyword>
<feature type="transmembrane region" description="Helical" evidence="13">
    <location>
        <begin position="400"/>
        <end position="425"/>
    </location>
</feature>
<comment type="subcellular location">
    <subcellularLocation>
        <location evidence="2">Cell membrane</location>
        <topology evidence="2">Multi-pass membrane protein</topology>
    </subcellularLocation>
    <subcellularLocation>
        <location evidence="1">Endosome membrane</location>
        <topology evidence="1">Multi-pass membrane protein</topology>
    </subcellularLocation>
</comment>
<keyword evidence="16" id="KW-1185">Reference proteome</keyword>
<dbReference type="GO" id="GO:0010008">
    <property type="term" value="C:endosome membrane"/>
    <property type="evidence" value="ECO:0007669"/>
    <property type="project" value="UniProtKB-SubCell"/>
</dbReference>
<evidence type="ECO:0000259" key="14">
    <source>
        <dbReference type="Pfam" id="PF08016"/>
    </source>
</evidence>
<name>A0A8B7YV40_ACAPL</name>
<evidence type="ECO:0000256" key="1">
    <source>
        <dbReference type="ARBA" id="ARBA00004337"/>
    </source>
</evidence>
<dbReference type="Proteomes" id="UP000694845">
    <property type="component" value="Unplaced"/>
</dbReference>
<keyword evidence="8" id="KW-0406">Ion transport</keyword>
<evidence type="ECO:0000256" key="13">
    <source>
        <dbReference type="SAM" id="Phobius"/>
    </source>
</evidence>
<organism evidence="16 17">
    <name type="scientific">Acanthaster planci</name>
    <name type="common">Crown-of-thorns starfish</name>
    <dbReference type="NCBI Taxonomy" id="133434"/>
    <lineage>
        <taxon>Eukaryota</taxon>
        <taxon>Metazoa</taxon>
        <taxon>Echinodermata</taxon>
        <taxon>Eleutherozoa</taxon>
        <taxon>Asterozoa</taxon>
        <taxon>Asteroidea</taxon>
        <taxon>Valvatacea</taxon>
        <taxon>Valvatida</taxon>
        <taxon>Acanthasteridae</taxon>
        <taxon>Acanthaster</taxon>
    </lineage>
</organism>
<keyword evidence="4" id="KW-1003">Cell membrane</keyword>
<keyword evidence="9 13" id="KW-0472">Membrane</keyword>
<dbReference type="InterPro" id="IPR013122">
    <property type="entry name" value="PKD1_2_channel"/>
</dbReference>
<keyword evidence="10" id="KW-1015">Disulfide bond</keyword>
<keyword evidence="11" id="KW-0407">Ion channel</keyword>
<keyword evidence="6" id="KW-0967">Endosome</keyword>
<evidence type="ECO:0000313" key="17">
    <source>
        <dbReference type="RefSeq" id="XP_022097168.1"/>
    </source>
</evidence>
<evidence type="ECO:0000256" key="2">
    <source>
        <dbReference type="ARBA" id="ARBA00004651"/>
    </source>
</evidence>
<dbReference type="GO" id="GO:0005765">
    <property type="term" value="C:lysosomal membrane"/>
    <property type="evidence" value="ECO:0007669"/>
    <property type="project" value="TreeGrafter"/>
</dbReference>
<dbReference type="GO" id="GO:0072345">
    <property type="term" value="F:NAADP-sensitive calcium-release channel activity"/>
    <property type="evidence" value="ECO:0007669"/>
    <property type="project" value="TreeGrafter"/>
</dbReference>
<feature type="transmembrane region" description="Helical" evidence="13">
    <location>
        <begin position="543"/>
        <end position="565"/>
    </location>
</feature>
<dbReference type="CDD" id="cd21050">
    <property type="entry name" value="ELD_TRPML"/>
    <property type="match status" value="1"/>
</dbReference>
<feature type="domain" description="Polycystin cation channel PKD1/PKD2" evidence="14">
    <location>
        <begin position="439"/>
        <end position="571"/>
    </location>
</feature>
<feature type="transmembrane region" description="Helical" evidence="13">
    <location>
        <begin position="344"/>
        <end position="367"/>
    </location>
</feature>
<dbReference type="GeneID" id="110982796"/>
<dbReference type="RefSeq" id="XP_022097168.1">
    <property type="nucleotide sequence ID" value="XM_022241476.1"/>
</dbReference>
<evidence type="ECO:0000256" key="5">
    <source>
        <dbReference type="ARBA" id="ARBA00022692"/>
    </source>
</evidence>
<feature type="transmembrane region" description="Helical" evidence="13">
    <location>
        <begin position="476"/>
        <end position="497"/>
    </location>
</feature>
<dbReference type="PANTHER" id="PTHR12127:SF7">
    <property type="entry name" value="SD02261P"/>
    <property type="match status" value="1"/>
</dbReference>
<dbReference type="Pfam" id="PF21381">
    <property type="entry name" value="MCLN_ECD"/>
    <property type="match status" value="1"/>
</dbReference>
<evidence type="ECO:0000256" key="4">
    <source>
        <dbReference type="ARBA" id="ARBA00022475"/>
    </source>
</evidence>
<keyword evidence="3" id="KW-0813">Transport</keyword>
<protein>
    <submittedName>
        <fullName evidence="17">Mucolipin-3-like isoform X1</fullName>
    </submittedName>
</protein>
<dbReference type="KEGG" id="aplc:110982796"/>
<dbReference type="AlphaFoldDB" id="A0A8B7YV40"/>
<dbReference type="Gene3D" id="1.10.287.70">
    <property type="match status" value="1"/>
</dbReference>
<dbReference type="PANTHER" id="PTHR12127">
    <property type="entry name" value="MUCOLIPIN"/>
    <property type="match status" value="1"/>
</dbReference>
<dbReference type="GO" id="GO:0005886">
    <property type="term" value="C:plasma membrane"/>
    <property type="evidence" value="ECO:0007669"/>
    <property type="project" value="UniProtKB-SubCell"/>
</dbReference>
<evidence type="ECO:0000259" key="15">
    <source>
        <dbReference type="Pfam" id="PF21381"/>
    </source>
</evidence>
<evidence type="ECO:0000256" key="9">
    <source>
        <dbReference type="ARBA" id="ARBA00023136"/>
    </source>
</evidence>
<comment type="catalytic activity">
    <reaction evidence="12">
        <text>Ca(2+)(in) = Ca(2+)(out)</text>
        <dbReference type="Rhea" id="RHEA:29671"/>
        <dbReference type="ChEBI" id="CHEBI:29108"/>
    </reaction>
</comment>
<accession>A0A8B7YV40</accession>
<evidence type="ECO:0000256" key="12">
    <source>
        <dbReference type="ARBA" id="ARBA00036634"/>
    </source>
</evidence>
<feature type="transmembrane region" description="Helical" evidence="13">
    <location>
        <begin position="437"/>
        <end position="455"/>
    </location>
</feature>
<evidence type="ECO:0000313" key="16">
    <source>
        <dbReference type="Proteomes" id="UP000694845"/>
    </source>
</evidence>
<evidence type="ECO:0000256" key="7">
    <source>
        <dbReference type="ARBA" id="ARBA00022989"/>
    </source>
</evidence>
<keyword evidence="7 13" id="KW-1133">Transmembrane helix</keyword>
<gene>
    <name evidence="17" type="primary">LOC110982796</name>
</gene>
<dbReference type="FunFam" id="1.10.287.70:FF:000033">
    <property type="entry name" value="Mucolipin 1"/>
    <property type="match status" value="1"/>
</dbReference>
<evidence type="ECO:0000256" key="3">
    <source>
        <dbReference type="ARBA" id="ARBA00022448"/>
    </source>
</evidence>
<evidence type="ECO:0000256" key="10">
    <source>
        <dbReference type="ARBA" id="ARBA00023157"/>
    </source>
</evidence>
<dbReference type="OrthoDB" id="263481at2759"/>